<dbReference type="SUPFAM" id="SSF53756">
    <property type="entry name" value="UDP-Glycosyltransferase/glycogen phosphorylase"/>
    <property type="match status" value="1"/>
</dbReference>
<evidence type="ECO:0000313" key="9">
    <source>
        <dbReference type="EMBL" id="RZC24263.1"/>
    </source>
</evidence>
<keyword evidence="5 8" id="KW-0808">Transferase</keyword>
<keyword evidence="10" id="KW-1185">Reference proteome</keyword>
<evidence type="ECO:0000256" key="4">
    <source>
        <dbReference type="ARBA" id="ARBA00022676"/>
    </source>
</evidence>
<evidence type="ECO:0000256" key="6">
    <source>
        <dbReference type="ARBA" id="ARBA00023098"/>
    </source>
</evidence>
<dbReference type="GO" id="GO:2001289">
    <property type="term" value="P:lipid X metabolic process"/>
    <property type="evidence" value="ECO:0007669"/>
    <property type="project" value="EnsemblPlants"/>
</dbReference>
<keyword evidence="2" id="KW-0444">Lipid biosynthesis</keyword>
<evidence type="ECO:0000256" key="2">
    <source>
        <dbReference type="ARBA" id="ARBA00022516"/>
    </source>
</evidence>
<dbReference type="Proteomes" id="UP000053555">
    <property type="component" value="Unassembled WGS sequence"/>
</dbReference>
<dbReference type="Pfam" id="PF02684">
    <property type="entry name" value="LpxB"/>
    <property type="match status" value="1"/>
</dbReference>
<gene>
    <name evidence="9" type="ORF">D0Y65_003495</name>
    <name evidence="8" type="ORF">glysoja_033592</name>
</gene>
<dbReference type="EMBL" id="QZWG01000002">
    <property type="protein sequence ID" value="RZC24263.1"/>
    <property type="molecule type" value="Genomic_DNA"/>
</dbReference>
<name>A0A0B2PEE4_GLYSO</name>
<dbReference type="Proteomes" id="UP000289340">
    <property type="component" value="Chromosome 2"/>
</dbReference>
<dbReference type="PANTHER" id="PTHR30372:SF4">
    <property type="entry name" value="LIPID-A-DISACCHARIDE SYNTHASE, MITOCHONDRIAL-RELATED"/>
    <property type="match status" value="1"/>
</dbReference>
<accession>A0A0B2PEE4</accession>
<evidence type="ECO:0000256" key="7">
    <source>
        <dbReference type="ARBA" id="ARBA00048975"/>
    </source>
</evidence>
<dbReference type="GO" id="GO:0008915">
    <property type="term" value="F:lipid-A-disaccharide synthase activity"/>
    <property type="evidence" value="ECO:0007669"/>
    <property type="project" value="UniProtKB-EC"/>
</dbReference>
<protein>
    <recommendedName>
        <fullName evidence="1">lipid-A-disaccharide synthase</fullName>
        <ecNumber evidence="1">2.4.1.182</ecNumber>
    </recommendedName>
</protein>
<keyword evidence="3" id="KW-0441">Lipid A biosynthesis</keyword>
<dbReference type="AlphaFoldDB" id="A0A0B2PEE4"/>
<evidence type="ECO:0000256" key="3">
    <source>
        <dbReference type="ARBA" id="ARBA00022556"/>
    </source>
</evidence>
<evidence type="ECO:0000256" key="5">
    <source>
        <dbReference type="ARBA" id="ARBA00022679"/>
    </source>
</evidence>
<sequence length="481" mass="53676">MLSKWIPPISLGAKSLLRRKCNLNPNPNIPRVQWFSVSSSKAAPMIEMAARDGELRVFLVAGEVSGDSIASRLMASLKILSPLPIRFAGVGGVKMTSEGLQSLFPIEDISVMGLWELLPHLYRIRVKLNETVKAAALFEPHVVLTIDSKGFSFRFLKQLRARYRQKKLHSPAHFHYVAPSFWAWKGGETRLRGLAEFVDHLLCILPNEDKICRLNGLCATFVGHPVLEDVLELNLRNNSSIHEWKAEGNGEDFRIKHAVPAGATIISLLPGSRMQEVSRMLPIFSNTVELMKDMVPQLMTIIHVAPNEHVENFIADAVHRWPVPVVLISGGTTQLRYDAFSASRAALCTSGTVAVELQLARLPCVVAYRAHILTEWYIWYKAKIQYISLTNILLDKAIIPEALFQSCKPLNLALLLKDLLHDDGCGEEQIIAAQKILKLLWPSERIKLNLLQQNLKTCADYTPSAVAALTILNHGKPMTSI</sequence>
<comment type="catalytic activity">
    <reaction evidence="7">
        <text>a lipid X + a UDP-2-N,3-O-bis[(3R)-3-hydroxyacyl]-alpha-D-glucosamine = a lipid A disaccharide + UDP + H(+)</text>
        <dbReference type="Rhea" id="RHEA:67828"/>
        <dbReference type="ChEBI" id="CHEBI:15378"/>
        <dbReference type="ChEBI" id="CHEBI:58223"/>
        <dbReference type="ChEBI" id="CHEBI:137748"/>
        <dbReference type="ChEBI" id="CHEBI:176338"/>
        <dbReference type="ChEBI" id="CHEBI:176343"/>
        <dbReference type="EC" id="2.4.1.182"/>
    </reaction>
</comment>
<dbReference type="Gramene" id="XM_028345976.1">
    <property type="protein sequence ID" value="XP_028201777.1"/>
    <property type="gene ID" value="LOC114385946"/>
</dbReference>
<reference evidence="8" key="1">
    <citation type="submission" date="2014-07" db="EMBL/GenBank/DDBJ databases">
        <title>Identification of a novel salt tolerance gene in wild soybean by whole-genome sequencing.</title>
        <authorList>
            <person name="Lam H.-M."/>
            <person name="Qi X."/>
            <person name="Li M.-W."/>
            <person name="Liu X."/>
            <person name="Xie M."/>
            <person name="Ni M."/>
            <person name="Xu X."/>
        </authorList>
    </citation>
    <scope>NUCLEOTIDE SEQUENCE [LARGE SCALE GENOMIC DNA]</scope>
    <source>
        <tissue evidence="8">Root</tissue>
    </source>
</reference>
<reference evidence="9 10" key="2">
    <citation type="submission" date="2018-09" db="EMBL/GenBank/DDBJ databases">
        <title>A high-quality reference genome of wild soybean provides a powerful tool to mine soybean genomes.</title>
        <authorList>
            <person name="Xie M."/>
            <person name="Chung C.Y.L."/>
            <person name="Li M.-W."/>
            <person name="Wong F.-L."/>
            <person name="Chan T.-F."/>
            <person name="Lam H.-M."/>
        </authorList>
    </citation>
    <scope>NUCLEOTIDE SEQUENCE [LARGE SCALE GENOMIC DNA]</scope>
    <source>
        <strain evidence="10">cv. W05</strain>
        <tissue evidence="9">Hypocotyl of etiolated seedlings</tissue>
    </source>
</reference>
<dbReference type="GO" id="GO:0005739">
    <property type="term" value="C:mitochondrion"/>
    <property type="evidence" value="ECO:0007669"/>
    <property type="project" value="EnsemblPlants"/>
</dbReference>
<keyword evidence="4 8" id="KW-0328">Glycosyltransferase</keyword>
<dbReference type="GO" id="GO:0009245">
    <property type="term" value="P:lipid A biosynthetic process"/>
    <property type="evidence" value="ECO:0007669"/>
    <property type="project" value="UniProtKB-KW"/>
</dbReference>
<dbReference type="PANTHER" id="PTHR30372">
    <property type="entry name" value="LIPID-A-DISACCHARIDE SYNTHASE"/>
    <property type="match status" value="1"/>
</dbReference>
<dbReference type="GO" id="GO:0005543">
    <property type="term" value="F:phospholipid binding"/>
    <property type="evidence" value="ECO:0007669"/>
    <property type="project" value="TreeGrafter"/>
</dbReference>
<dbReference type="EC" id="2.4.1.182" evidence="1"/>
<evidence type="ECO:0000313" key="10">
    <source>
        <dbReference type="Proteomes" id="UP000289340"/>
    </source>
</evidence>
<proteinExistence type="predicted"/>
<dbReference type="InterPro" id="IPR003835">
    <property type="entry name" value="Glyco_trans_19"/>
</dbReference>
<organism evidence="8">
    <name type="scientific">Glycine soja</name>
    <name type="common">Wild soybean</name>
    <dbReference type="NCBI Taxonomy" id="3848"/>
    <lineage>
        <taxon>Eukaryota</taxon>
        <taxon>Viridiplantae</taxon>
        <taxon>Streptophyta</taxon>
        <taxon>Embryophyta</taxon>
        <taxon>Tracheophyta</taxon>
        <taxon>Spermatophyta</taxon>
        <taxon>Magnoliopsida</taxon>
        <taxon>eudicotyledons</taxon>
        <taxon>Gunneridae</taxon>
        <taxon>Pentapetalae</taxon>
        <taxon>rosids</taxon>
        <taxon>fabids</taxon>
        <taxon>Fabales</taxon>
        <taxon>Fabaceae</taxon>
        <taxon>Papilionoideae</taxon>
        <taxon>50 kb inversion clade</taxon>
        <taxon>NPAAA clade</taxon>
        <taxon>indigoferoid/millettioid clade</taxon>
        <taxon>Phaseoleae</taxon>
        <taxon>Glycine</taxon>
        <taxon>Glycine subgen. Soja</taxon>
    </lineage>
</organism>
<keyword evidence="6" id="KW-0443">Lipid metabolism</keyword>
<evidence type="ECO:0000256" key="1">
    <source>
        <dbReference type="ARBA" id="ARBA00012687"/>
    </source>
</evidence>
<dbReference type="EMBL" id="KN667952">
    <property type="protein sequence ID" value="KHN05854.1"/>
    <property type="molecule type" value="Genomic_DNA"/>
</dbReference>
<evidence type="ECO:0000313" key="8">
    <source>
        <dbReference type="EMBL" id="KHN05854.1"/>
    </source>
</evidence>
<dbReference type="GO" id="GO:0016020">
    <property type="term" value="C:membrane"/>
    <property type="evidence" value="ECO:0007669"/>
    <property type="project" value="GOC"/>
</dbReference>